<name>A0A8D0CBV3_SALMN</name>
<dbReference type="GO" id="GO:0003677">
    <property type="term" value="F:DNA binding"/>
    <property type="evidence" value="ECO:0007669"/>
    <property type="project" value="InterPro"/>
</dbReference>
<reference evidence="9" key="1">
    <citation type="submission" date="2025-08" db="UniProtKB">
        <authorList>
            <consortium name="Ensembl"/>
        </authorList>
    </citation>
    <scope>IDENTIFICATION</scope>
</reference>
<dbReference type="FunFam" id="3.40.50.10190:FF:000035">
    <property type="entry name" value="DNA-directed DNA/RNA polymerase mu"/>
    <property type="match status" value="1"/>
</dbReference>
<dbReference type="PANTHER" id="PTHR11276">
    <property type="entry name" value="DNA POLYMERASE TYPE-X FAMILY MEMBER"/>
    <property type="match status" value="1"/>
</dbReference>
<dbReference type="SMART" id="SM00292">
    <property type="entry name" value="BRCT"/>
    <property type="match status" value="1"/>
</dbReference>
<dbReference type="GeneTree" id="ENSGT00940000158584"/>
<evidence type="ECO:0000256" key="1">
    <source>
        <dbReference type="ARBA" id="ARBA00004123"/>
    </source>
</evidence>
<dbReference type="InterPro" id="IPR022312">
    <property type="entry name" value="DNA_pol_X"/>
</dbReference>
<dbReference type="GO" id="GO:0006303">
    <property type="term" value="P:double-strand break repair via nonhomologous end joining"/>
    <property type="evidence" value="ECO:0007669"/>
    <property type="project" value="TreeGrafter"/>
</dbReference>
<dbReference type="PRINTS" id="PR00869">
    <property type="entry name" value="DNAPOLX"/>
</dbReference>
<keyword evidence="10" id="KW-1185">Reference proteome</keyword>
<dbReference type="Pfam" id="PF10391">
    <property type="entry name" value="DNA_pol_lambd_f"/>
    <property type="match status" value="1"/>
</dbReference>
<dbReference type="SUPFAM" id="SSF52113">
    <property type="entry name" value="BRCT domain"/>
    <property type="match status" value="1"/>
</dbReference>
<dbReference type="Ensembl" id="ENSSMRT00000020320.1">
    <property type="protein sequence ID" value="ENSSMRP00000017356.1"/>
    <property type="gene ID" value="ENSSMRG00000013503.1"/>
</dbReference>
<dbReference type="Gene3D" id="3.40.50.10190">
    <property type="entry name" value="BRCT domain"/>
    <property type="match status" value="1"/>
</dbReference>
<dbReference type="InterPro" id="IPR036420">
    <property type="entry name" value="BRCT_dom_sf"/>
</dbReference>
<dbReference type="GO" id="GO:0005634">
    <property type="term" value="C:nucleus"/>
    <property type="evidence" value="ECO:0007669"/>
    <property type="project" value="UniProtKB-SubCell"/>
</dbReference>
<dbReference type="GO" id="GO:0003887">
    <property type="term" value="F:DNA-directed DNA polymerase activity"/>
    <property type="evidence" value="ECO:0007669"/>
    <property type="project" value="InterPro"/>
</dbReference>
<evidence type="ECO:0000313" key="10">
    <source>
        <dbReference type="Proteomes" id="UP000694421"/>
    </source>
</evidence>
<evidence type="ECO:0000256" key="3">
    <source>
        <dbReference type="ARBA" id="ARBA00022679"/>
    </source>
</evidence>
<feature type="domain" description="BRCT" evidence="8">
    <location>
        <begin position="16"/>
        <end position="113"/>
    </location>
</feature>
<comment type="subcellular location">
    <subcellularLocation>
        <location evidence="1">Nucleus</location>
    </subcellularLocation>
</comment>
<reference evidence="9" key="2">
    <citation type="submission" date="2025-09" db="UniProtKB">
        <authorList>
            <consortium name="Ensembl"/>
        </authorList>
    </citation>
    <scope>IDENTIFICATION</scope>
</reference>
<feature type="active site" description="Nucleophile; Schiff-base intermediate with DNA; for 5'-dRP lyase activity" evidence="7">
    <location>
        <position position="110"/>
    </location>
</feature>
<dbReference type="SUPFAM" id="SSF81585">
    <property type="entry name" value="PsbU/PolX domain-like"/>
    <property type="match status" value="1"/>
</dbReference>
<keyword evidence="6" id="KW-0539">Nucleus</keyword>
<keyword evidence="3" id="KW-0808">Transferase</keyword>
<dbReference type="Proteomes" id="UP000694421">
    <property type="component" value="Unplaced"/>
</dbReference>
<dbReference type="InterPro" id="IPR018944">
    <property type="entry name" value="DNA_pol_lambd_fingers_domain"/>
</dbReference>
<dbReference type="InterPro" id="IPR001726">
    <property type="entry name" value="TdT/Mu"/>
</dbReference>
<dbReference type="PRINTS" id="PR00871">
    <property type="entry name" value="DNAPOLXTDT"/>
</dbReference>
<evidence type="ECO:0000313" key="9">
    <source>
        <dbReference type="Ensembl" id="ENSSMRP00000017356.1"/>
    </source>
</evidence>
<accession>A0A8D0CBV3</accession>
<dbReference type="PROSITE" id="PS50172">
    <property type="entry name" value="BRCT"/>
    <property type="match status" value="1"/>
</dbReference>
<evidence type="ECO:0000256" key="2">
    <source>
        <dbReference type="ARBA" id="ARBA00008323"/>
    </source>
</evidence>
<keyword evidence="4" id="KW-0548">Nucleotidyltransferase</keyword>
<evidence type="ECO:0000256" key="4">
    <source>
        <dbReference type="ARBA" id="ARBA00022695"/>
    </source>
</evidence>
<evidence type="ECO:0000259" key="8">
    <source>
        <dbReference type="PROSITE" id="PS50172"/>
    </source>
</evidence>
<dbReference type="Gene3D" id="1.10.150.20">
    <property type="entry name" value="5' to 3' exonuclease, C-terminal subdomain"/>
    <property type="match status" value="1"/>
</dbReference>
<dbReference type="AlphaFoldDB" id="A0A8D0CBV3"/>
<protein>
    <submittedName>
        <fullName evidence="9">DNA nucleotidylexotransferase</fullName>
    </submittedName>
</protein>
<organism evidence="9 10">
    <name type="scientific">Salvator merianae</name>
    <name type="common">Argentine black and white tegu</name>
    <name type="synonym">Tupinambis merianae</name>
    <dbReference type="NCBI Taxonomy" id="96440"/>
    <lineage>
        <taxon>Eukaryota</taxon>
        <taxon>Metazoa</taxon>
        <taxon>Chordata</taxon>
        <taxon>Craniata</taxon>
        <taxon>Vertebrata</taxon>
        <taxon>Euteleostomi</taxon>
        <taxon>Lepidosauria</taxon>
        <taxon>Squamata</taxon>
        <taxon>Bifurcata</taxon>
        <taxon>Unidentata</taxon>
        <taxon>Episquamata</taxon>
        <taxon>Laterata</taxon>
        <taxon>Teiioidea</taxon>
        <taxon>Teiidae</taxon>
        <taxon>Salvator</taxon>
    </lineage>
</organism>
<keyword evidence="5" id="KW-0479">Metal-binding</keyword>
<evidence type="ECO:0000256" key="6">
    <source>
        <dbReference type="ARBA" id="ARBA00023242"/>
    </source>
</evidence>
<evidence type="ECO:0000256" key="5">
    <source>
        <dbReference type="ARBA" id="ARBA00022723"/>
    </source>
</evidence>
<dbReference type="FunFam" id="1.10.150.20:FF:000010">
    <property type="entry name" value="DNA polymerase lambda"/>
    <property type="match status" value="1"/>
</dbReference>
<dbReference type="GO" id="GO:0003912">
    <property type="term" value="F:DNA nucleotidylexotransferase activity"/>
    <property type="evidence" value="ECO:0007669"/>
    <property type="project" value="TreeGrafter"/>
</dbReference>
<dbReference type="InterPro" id="IPR001357">
    <property type="entry name" value="BRCT_dom"/>
</dbReference>
<evidence type="ECO:0000256" key="7">
    <source>
        <dbReference type="PIRSR" id="PIRSR622312-50"/>
    </source>
</evidence>
<comment type="similarity">
    <text evidence="2">Belongs to the DNA polymerase type-X family.</text>
</comment>
<dbReference type="GO" id="GO:0046872">
    <property type="term" value="F:metal ion binding"/>
    <property type="evidence" value="ECO:0007669"/>
    <property type="project" value="UniProtKB-KW"/>
</dbReference>
<dbReference type="PANTHER" id="PTHR11276:SF21">
    <property type="entry name" value="DNA NUCLEOTIDYLEXOTRANSFERASE"/>
    <property type="match status" value="1"/>
</dbReference>
<dbReference type="Pfam" id="PF00533">
    <property type="entry name" value="BRCT"/>
    <property type="match status" value="1"/>
</dbReference>
<sequence length="222" mass="25750">MLKKQRRMQPSGPLSSYKIEFKDIIIFIVERKMGKTRRTFLMDLARRKGFRVENVLSDSVTHIVAENNSCAEILKWLEMQKVENNSNLRLLDISWLTACMEVGRPVDPEKFQLLVKEGQSSRVEAVLNNDYYRTFKLFTSVFGVGLKTSEKWYRMGLRTLEEVKCDKDIKLTRMQKAGFLYYEDLISCVSKAEADSVTLFVKECAWKFCPSALVTLTGGFRR</sequence>
<proteinExistence type="inferred from homology"/>